<dbReference type="InterPro" id="IPR001525">
    <property type="entry name" value="C5_MeTfrase"/>
</dbReference>
<comment type="caution">
    <text evidence="6">The sequence shown here is derived from an EMBL/GenBank/DDBJ whole genome shotgun (WGS) entry which is preliminary data.</text>
</comment>
<dbReference type="AlphaFoldDB" id="A0A430KWI6"/>
<accession>A0A430KWI6</accession>
<dbReference type="Gene3D" id="3.90.120.10">
    <property type="entry name" value="DNA Methylase, subunit A, domain 2"/>
    <property type="match status" value="1"/>
</dbReference>
<dbReference type="GO" id="GO:0044027">
    <property type="term" value="P:negative regulation of gene expression via chromosomal CpG island methylation"/>
    <property type="evidence" value="ECO:0007669"/>
    <property type="project" value="TreeGrafter"/>
</dbReference>
<evidence type="ECO:0000313" key="7">
    <source>
        <dbReference type="Proteomes" id="UP000287124"/>
    </source>
</evidence>
<dbReference type="GO" id="GO:0003886">
    <property type="term" value="F:DNA (cytosine-5-)-methyltransferase activity"/>
    <property type="evidence" value="ECO:0007669"/>
    <property type="project" value="UniProtKB-EC"/>
</dbReference>
<feature type="region of interest" description="Disordered" evidence="5">
    <location>
        <begin position="295"/>
        <end position="317"/>
    </location>
</feature>
<dbReference type="InterPro" id="IPR050390">
    <property type="entry name" value="C5-Methyltransferase"/>
</dbReference>
<dbReference type="Pfam" id="PF00145">
    <property type="entry name" value="DNA_methylase"/>
    <property type="match status" value="1"/>
</dbReference>
<dbReference type="SUPFAM" id="SSF53335">
    <property type="entry name" value="S-adenosyl-L-methionine-dependent methyltransferases"/>
    <property type="match status" value="1"/>
</dbReference>
<feature type="non-terminal residue" evidence="6">
    <location>
        <position position="317"/>
    </location>
</feature>
<dbReference type="GO" id="GO:0003677">
    <property type="term" value="F:DNA binding"/>
    <property type="evidence" value="ECO:0007669"/>
    <property type="project" value="TreeGrafter"/>
</dbReference>
<proteinExistence type="predicted"/>
<dbReference type="InterPro" id="IPR018575">
    <property type="entry name" value="Restrct_endonuc_II_Eco29kI"/>
</dbReference>
<dbReference type="InterPro" id="IPR029063">
    <property type="entry name" value="SAM-dependent_MTases_sf"/>
</dbReference>
<dbReference type="GO" id="GO:0032259">
    <property type="term" value="P:methylation"/>
    <property type="evidence" value="ECO:0007669"/>
    <property type="project" value="UniProtKB-KW"/>
</dbReference>
<evidence type="ECO:0000313" key="6">
    <source>
        <dbReference type="EMBL" id="RTE67859.1"/>
    </source>
</evidence>
<dbReference type="CDD" id="cd10435">
    <property type="entry name" value="GIY-YIG_RE_Eco29kI_like"/>
    <property type="match status" value="1"/>
</dbReference>
<evidence type="ECO:0000256" key="3">
    <source>
        <dbReference type="ARBA" id="ARBA00022679"/>
    </source>
</evidence>
<evidence type="ECO:0000256" key="5">
    <source>
        <dbReference type="SAM" id="MobiDB-lite"/>
    </source>
</evidence>
<evidence type="ECO:0000256" key="2">
    <source>
        <dbReference type="ARBA" id="ARBA00022603"/>
    </source>
</evidence>
<keyword evidence="2" id="KW-0489">Methyltransferase</keyword>
<keyword evidence="4" id="KW-0949">S-adenosyl-L-methionine</keyword>
<dbReference type="GO" id="GO:0005634">
    <property type="term" value="C:nucleus"/>
    <property type="evidence" value="ECO:0007669"/>
    <property type="project" value="TreeGrafter"/>
</dbReference>
<name>A0A430KWI6_9HYPO</name>
<sequence>LPDPELQPELAAACLNHRFQGGARSYVGHTGSPLDEPAKTLKAGVHGVPGGENMLRRADGSVRYFSVRESARLQTFPDKYRFHGSWTESMRQLGNAVPVKLAQAVGENTTSTTLSAPRRRTLEKEIRGVIEELGSFLNTLDPIRQPSAVFDPSNPKVVGRFVSLALVAQQRHPLAEIPRFYGSGIYAIYYNGPFPLYAPISGSETPIYVDQAAPAINNARTPLEQGPRLCGRLSDHRKNIGTAITTLDLADFQFRSLVVQSGWETAAEDYMIHLFRPIWNSETSILYGLGKHGDDATTRANKRSPWDTLHPGRKWAE</sequence>
<dbReference type="Pfam" id="PF09517">
    <property type="entry name" value="RE_Eco29kI"/>
    <property type="match status" value="1"/>
</dbReference>
<dbReference type="EC" id="2.1.1.37" evidence="1"/>
<keyword evidence="7" id="KW-1185">Reference proteome</keyword>
<dbReference type="EMBL" id="MIKF01001674">
    <property type="protein sequence ID" value="RTE67859.1"/>
    <property type="molecule type" value="Genomic_DNA"/>
</dbReference>
<protein>
    <recommendedName>
        <fullName evidence="1">DNA (cytosine-5-)-methyltransferase</fullName>
        <ecNumber evidence="1">2.1.1.37</ecNumber>
    </recommendedName>
</protein>
<dbReference type="PANTHER" id="PTHR10629:SF52">
    <property type="entry name" value="DNA (CYTOSINE-5)-METHYLTRANSFERASE 1"/>
    <property type="match status" value="1"/>
</dbReference>
<gene>
    <name evidence="6" type="ORF">BHE90_017767</name>
</gene>
<evidence type="ECO:0000256" key="1">
    <source>
        <dbReference type="ARBA" id="ARBA00011975"/>
    </source>
</evidence>
<dbReference type="PANTHER" id="PTHR10629">
    <property type="entry name" value="CYTOSINE-SPECIFIC METHYLTRANSFERASE"/>
    <property type="match status" value="1"/>
</dbReference>
<reference evidence="6 7" key="1">
    <citation type="submission" date="2017-06" db="EMBL/GenBank/DDBJ databases">
        <title>Comparative genomic analysis of Ambrosia Fusariam Clade fungi.</title>
        <authorList>
            <person name="Stajich J.E."/>
            <person name="Carrillo J."/>
            <person name="Kijimoto T."/>
            <person name="Eskalen A."/>
            <person name="O'Donnell K."/>
            <person name="Kasson M."/>
        </authorList>
    </citation>
    <scope>NUCLEOTIDE SEQUENCE [LARGE SCALE GENOMIC DNA]</scope>
    <source>
        <strain evidence="6 7">UCR1854</strain>
    </source>
</reference>
<dbReference type="Proteomes" id="UP000287124">
    <property type="component" value="Unassembled WGS sequence"/>
</dbReference>
<keyword evidence="3" id="KW-0808">Transferase</keyword>
<evidence type="ECO:0000256" key="4">
    <source>
        <dbReference type="ARBA" id="ARBA00022691"/>
    </source>
</evidence>
<feature type="non-terminal residue" evidence="6">
    <location>
        <position position="1"/>
    </location>
</feature>
<organism evidence="6 7">
    <name type="scientific">Fusarium euwallaceae</name>
    <dbReference type="NCBI Taxonomy" id="1147111"/>
    <lineage>
        <taxon>Eukaryota</taxon>
        <taxon>Fungi</taxon>
        <taxon>Dikarya</taxon>
        <taxon>Ascomycota</taxon>
        <taxon>Pezizomycotina</taxon>
        <taxon>Sordariomycetes</taxon>
        <taxon>Hypocreomycetidae</taxon>
        <taxon>Hypocreales</taxon>
        <taxon>Nectriaceae</taxon>
        <taxon>Fusarium</taxon>
        <taxon>Fusarium solani species complex</taxon>
    </lineage>
</organism>